<name>X0QF90_RHOWR</name>
<organism evidence="1 2">
    <name type="scientific">Rhodococcus wratislaviensis NBRC 100605</name>
    <dbReference type="NCBI Taxonomy" id="1219028"/>
    <lineage>
        <taxon>Bacteria</taxon>
        <taxon>Bacillati</taxon>
        <taxon>Actinomycetota</taxon>
        <taxon>Actinomycetes</taxon>
        <taxon>Mycobacteriales</taxon>
        <taxon>Nocardiaceae</taxon>
        <taxon>Rhodococcus</taxon>
    </lineage>
</organism>
<gene>
    <name evidence="1" type="ORF">RW1_094_02830</name>
</gene>
<comment type="caution">
    <text evidence="1">The sequence shown here is derived from an EMBL/GenBank/DDBJ whole genome shotgun (WGS) entry which is preliminary data.</text>
</comment>
<reference evidence="1 2" key="1">
    <citation type="submission" date="2014-02" db="EMBL/GenBank/DDBJ databases">
        <title>Whole genome shotgun sequence of Rhodococcus wratislaviensis NBRC 100605.</title>
        <authorList>
            <person name="Hosoyama A."/>
            <person name="Tsuchikane K."/>
            <person name="Yoshida I."/>
            <person name="Ohji S."/>
            <person name="Ichikawa N."/>
            <person name="Yamazoe A."/>
            <person name="Fujita N."/>
        </authorList>
    </citation>
    <scope>NUCLEOTIDE SEQUENCE [LARGE SCALE GENOMIC DNA]</scope>
    <source>
        <strain evidence="1 2">NBRC 100605</strain>
    </source>
</reference>
<dbReference type="OrthoDB" id="4473003at2"/>
<evidence type="ECO:0000313" key="1">
    <source>
        <dbReference type="EMBL" id="GAF50242.1"/>
    </source>
</evidence>
<dbReference type="RefSeq" id="WP_037242981.1">
    <property type="nucleotide sequence ID" value="NZ_BAWF01000094.1"/>
</dbReference>
<protein>
    <recommendedName>
        <fullName evidence="3">DUF3263 domain-containing protein</fullName>
    </recommendedName>
</protein>
<dbReference type="Pfam" id="PF11662">
    <property type="entry name" value="DUF3263"/>
    <property type="match status" value="1"/>
</dbReference>
<dbReference type="EMBL" id="BAWF01000094">
    <property type="protein sequence ID" value="GAF50242.1"/>
    <property type="molecule type" value="Genomic_DNA"/>
</dbReference>
<dbReference type="InterPro" id="IPR021678">
    <property type="entry name" value="DUF3263"/>
</dbReference>
<evidence type="ECO:0008006" key="3">
    <source>
        <dbReference type="Google" id="ProtNLM"/>
    </source>
</evidence>
<proteinExistence type="predicted"/>
<accession>X0QF90</accession>
<sequence>MSKPAAPKSSHGSDRDRESSELVAFAAKWQPFGGAAAGEILVHFGLTPRRYYLRLGHVLDFFDPGQLGVTPETHQLIRQLCWQRVEAHEAAEVRATIVDPS</sequence>
<evidence type="ECO:0000313" key="2">
    <source>
        <dbReference type="Proteomes" id="UP000019491"/>
    </source>
</evidence>
<keyword evidence="2" id="KW-1185">Reference proteome</keyword>
<dbReference type="AlphaFoldDB" id="X0QF90"/>
<dbReference type="Proteomes" id="UP000019491">
    <property type="component" value="Unassembled WGS sequence"/>
</dbReference>